<keyword evidence="3" id="KW-1185">Reference proteome</keyword>
<name>A0A5B8U513_9ACTN</name>
<feature type="compositionally biased region" description="Basic and acidic residues" evidence="1">
    <location>
        <begin position="98"/>
        <end position="118"/>
    </location>
</feature>
<dbReference type="EMBL" id="CP042430">
    <property type="protein sequence ID" value="QEC48209.1"/>
    <property type="molecule type" value="Genomic_DNA"/>
</dbReference>
<sequence>MGRQGDGVLTALIVSERAARYDAWFDTLLGTAMDRPESRAVLDLAAPLPGEDALRAACGTGIYTRRLAGAGVMVTGLGEIAGALFCPGLAVEDDGRDDGERADEPGGHGADRARLTRG</sequence>
<proteinExistence type="predicted"/>
<protein>
    <submittedName>
        <fullName evidence="2">Uncharacterized protein</fullName>
    </submittedName>
</protein>
<organism evidence="2 3">
    <name type="scientific">Baekduia soli</name>
    <dbReference type="NCBI Taxonomy" id="496014"/>
    <lineage>
        <taxon>Bacteria</taxon>
        <taxon>Bacillati</taxon>
        <taxon>Actinomycetota</taxon>
        <taxon>Thermoleophilia</taxon>
        <taxon>Solirubrobacterales</taxon>
        <taxon>Baekduiaceae</taxon>
        <taxon>Baekduia</taxon>
    </lineage>
</organism>
<evidence type="ECO:0000256" key="1">
    <source>
        <dbReference type="SAM" id="MobiDB-lite"/>
    </source>
</evidence>
<reference evidence="2 3" key="1">
    <citation type="journal article" date="2018" name="J. Microbiol.">
        <title>Baekduia soli gen. nov., sp. nov., a novel bacterium isolated from the soil of Baekdu Mountain and proposal of a novel family name, Baekduiaceae fam. nov.</title>
        <authorList>
            <person name="An D.S."/>
            <person name="Siddiqi M.Z."/>
            <person name="Kim K.H."/>
            <person name="Yu H.S."/>
            <person name="Im W.T."/>
        </authorList>
    </citation>
    <scope>NUCLEOTIDE SEQUENCE [LARGE SCALE GENOMIC DNA]</scope>
    <source>
        <strain evidence="2 3">BR7-21</strain>
    </source>
</reference>
<dbReference type="Gene3D" id="3.40.50.150">
    <property type="entry name" value="Vaccinia Virus protein VP39"/>
    <property type="match status" value="1"/>
</dbReference>
<feature type="region of interest" description="Disordered" evidence="1">
    <location>
        <begin position="94"/>
        <end position="118"/>
    </location>
</feature>
<accession>A0A5B8U513</accession>
<evidence type="ECO:0000313" key="2">
    <source>
        <dbReference type="EMBL" id="QEC48209.1"/>
    </source>
</evidence>
<dbReference type="KEGG" id="bsol:FSW04_11965"/>
<dbReference type="InterPro" id="IPR029063">
    <property type="entry name" value="SAM-dependent_MTases_sf"/>
</dbReference>
<dbReference type="SUPFAM" id="SSF53335">
    <property type="entry name" value="S-adenosyl-L-methionine-dependent methyltransferases"/>
    <property type="match status" value="1"/>
</dbReference>
<dbReference type="RefSeq" id="WP_146919494.1">
    <property type="nucleotide sequence ID" value="NZ_CP042430.1"/>
</dbReference>
<gene>
    <name evidence="2" type="ORF">FSW04_11965</name>
</gene>
<dbReference type="Proteomes" id="UP000321805">
    <property type="component" value="Chromosome"/>
</dbReference>
<dbReference type="OrthoDB" id="9797252at2"/>
<dbReference type="AlphaFoldDB" id="A0A5B8U513"/>
<evidence type="ECO:0000313" key="3">
    <source>
        <dbReference type="Proteomes" id="UP000321805"/>
    </source>
</evidence>